<reference evidence="3 4" key="1">
    <citation type="submission" date="2014-10" db="EMBL/GenBank/DDBJ databases">
        <title>Draft genome of the hookworm Ancylostoma caninum.</title>
        <authorList>
            <person name="Mitreva M."/>
        </authorList>
    </citation>
    <scope>NUCLEOTIDE SEQUENCE [LARGE SCALE GENOMIC DNA]</scope>
    <source>
        <strain evidence="3 4">Baltimore</strain>
    </source>
</reference>
<keyword evidence="4" id="KW-1185">Reference proteome</keyword>
<dbReference type="Proteomes" id="UP000252519">
    <property type="component" value="Unassembled WGS sequence"/>
</dbReference>
<sequence>MPPATSLIPPLLLAFVASPAHSQGICNSAPTAALRVICSQITSWATNSKSVPTVSQASVQSPGSAGAGLAAPVSALAISSNPTSAYECMDIACLCGFFGGTGGSNCVLRNGQRLGKALRKEYRVMTDAERRRLEIALRRVDPTLALPYWDSTLDGTLPNPRDSSLFTNELMGRQGPDGSIATGAFRGWRTVDGSRVFRRNVGGSGTLFQQSDINAVMAATDYRQVLAFTAPDQNCPSPAAWTALEYSHGNPHIYIGGKYPFPRHELLVKRSIQRVIRHAAVLRTMAQTRCSHSFRWLTRMDCRMHTLVYNLYSYAPRPTCSAANTAGCGSKFLFCDLSHGAPQCAAKIAVDGYCGGYSRNEDRCYLSVCQQNRCVRVQNEPTDPPIITTTPAGPTQEVSRRSR</sequence>
<gene>
    <name evidence="3" type="ORF">ANCCAN_21909</name>
</gene>
<feature type="compositionally biased region" description="Low complexity" evidence="1">
    <location>
        <begin position="385"/>
        <end position="395"/>
    </location>
</feature>
<feature type="signal peptide" evidence="2">
    <location>
        <begin position="1"/>
        <end position="22"/>
    </location>
</feature>
<evidence type="ECO:0000256" key="2">
    <source>
        <dbReference type="SAM" id="SignalP"/>
    </source>
</evidence>
<protein>
    <submittedName>
        <fullName evidence="3">Uncharacterized protein</fullName>
    </submittedName>
</protein>
<dbReference type="OrthoDB" id="6132182at2759"/>
<evidence type="ECO:0000256" key="1">
    <source>
        <dbReference type="SAM" id="MobiDB-lite"/>
    </source>
</evidence>
<dbReference type="Gene3D" id="1.10.1280.10">
    <property type="entry name" value="Di-copper center containing domain from catechol oxidase"/>
    <property type="match status" value="1"/>
</dbReference>
<dbReference type="STRING" id="29170.A0A368FJ60"/>
<keyword evidence="2" id="KW-0732">Signal</keyword>
<evidence type="ECO:0000313" key="3">
    <source>
        <dbReference type="EMBL" id="RCN32284.1"/>
    </source>
</evidence>
<comment type="caution">
    <text evidence="3">The sequence shown here is derived from an EMBL/GenBank/DDBJ whole genome shotgun (WGS) entry which is preliminary data.</text>
</comment>
<dbReference type="InterPro" id="IPR008922">
    <property type="entry name" value="Di-copper_centre_dom_sf"/>
</dbReference>
<dbReference type="EMBL" id="JOJR01001122">
    <property type="protein sequence ID" value="RCN32284.1"/>
    <property type="molecule type" value="Genomic_DNA"/>
</dbReference>
<evidence type="ECO:0000313" key="4">
    <source>
        <dbReference type="Proteomes" id="UP000252519"/>
    </source>
</evidence>
<feature type="chain" id="PRO_5016885908" evidence="2">
    <location>
        <begin position="23"/>
        <end position="403"/>
    </location>
</feature>
<organism evidence="3 4">
    <name type="scientific">Ancylostoma caninum</name>
    <name type="common">Dog hookworm</name>
    <dbReference type="NCBI Taxonomy" id="29170"/>
    <lineage>
        <taxon>Eukaryota</taxon>
        <taxon>Metazoa</taxon>
        <taxon>Ecdysozoa</taxon>
        <taxon>Nematoda</taxon>
        <taxon>Chromadorea</taxon>
        <taxon>Rhabditida</taxon>
        <taxon>Rhabditina</taxon>
        <taxon>Rhabditomorpha</taxon>
        <taxon>Strongyloidea</taxon>
        <taxon>Ancylostomatidae</taxon>
        <taxon>Ancylostomatinae</taxon>
        <taxon>Ancylostoma</taxon>
    </lineage>
</organism>
<feature type="region of interest" description="Disordered" evidence="1">
    <location>
        <begin position="380"/>
        <end position="403"/>
    </location>
</feature>
<accession>A0A368FJ60</accession>
<dbReference type="AlphaFoldDB" id="A0A368FJ60"/>
<proteinExistence type="predicted"/>
<dbReference type="SUPFAM" id="SSF48056">
    <property type="entry name" value="Di-copper centre-containing domain"/>
    <property type="match status" value="1"/>
</dbReference>
<name>A0A368FJ60_ANCCA</name>